<dbReference type="Proteomes" id="UP000827721">
    <property type="component" value="Unassembled WGS sequence"/>
</dbReference>
<keyword evidence="3" id="KW-0547">Nucleotide-binding</keyword>
<dbReference type="InterPro" id="IPR004582">
    <property type="entry name" value="Checkpoint_prot_Rad17_Rad24"/>
</dbReference>
<proteinExistence type="inferred from homology"/>
<comment type="subcellular location">
    <subcellularLocation>
        <location evidence="1">Nucleus</location>
    </subcellularLocation>
</comment>
<dbReference type="SUPFAM" id="SSF52540">
    <property type="entry name" value="P-loop containing nucleoside triphosphate hydrolases"/>
    <property type="match status" value="1"/>
</dbReference>
<keyword evidence="6" id="KW-0539">Nucleus</keyword>
<evidence type="ECO:0000256" key="8">
    <source>
        <dbReference type="SAM" id="MobiDB-lite"/>
    </source>
</evidence>
<evidence type="ECO:0000256" key="2">
    <source>
        <dbReference type="ARBA" id="ARBA00006168"/>
    </source>
</evidence>
<evidence type="ECO:0000256" key="6">
    <source>
        <dbReference type="ARBA" id="ARBA00023242"/>
    </source>
</evidence>
<evidence type="ECO:0008006" key="11">
    <source>
        <dbReference type="Google" id="ProtNLM"/>
    </source>
</evidence>
<comment type="caution">
    <text evidence="9">The sequence shown here is derived from an EMBL/GenBank/DDBJ whole genome shotgun (WGS) entry which is preliminary data.</text>
</comment>
<keyword evidence="10" id="KW-1185">Reference proteome</keyword>
<organism evidence="9 10">
    <name type="scientific">Xanthoceras sorbifolium</name>
    <dbReference type="NCBI Taxonomy" id="99658"/>
    <lineage>
        <taxon>Eukaryota</taxon>
        <taxon>Viridiplantae</taxon>
        <taxon>Streptophyta</taxon>
        <taxon>Embryophyta</taxon>
        <taxon>Tracheophyta</taxon>
        <taxon>Spermatophyta</taxon>
        <taxon>Magnoliopsida</taxon>
        <taxon>eudicotyledons</taxon>
        <taxon>Gunneridae</taxon>
        <taxon>Pentapetalae</taxon>
        <taxon>rosids</taxon>
        <taxon>malvids</taxon>
        <taxon>Sapindales</taxon>
        <taxon>Sapindaceae</taxon>
        <taxon>Xanthoceroideae</taxon>
        <taxon>Xanthoceras</taxon>
    </lineage>
</organism>
<feature type="compositionally biased region" description="Acidic residues" evidence="8">
    <location>
        <begin position="49"/>
        <end position="58"/>
    </location>
</feature>
<dbReference type="InterPro" id="IPR027417">
    <property type="entry name" value="P-loop_NTPase"/>
</dbReference>
<comment type="similarity">
    <text evidence="2">Belongs to the rad17/RAD24 family.</text>
</comment>
<feature type="region of interest" description="Disordered" evidence="8">
    <location>
        <begin position="101"/>
        <end position="131"/>
    </location>
</feature>
<dbReference type="Gene3D" id="1.10.8.60">
    <property type="match status" value="1"/>
</dbReference>
<evidence type="ECO:0000256" key="3">
    <source>
        <dbReference type="ARBA" id="ARBA00022741"/>
    </source>
</evidence>
<protein>
    <recommendedName>
        <fullName evidence="11">P-loop containing nucleoside triphosphate hydrolases superfamily protein</fullName>
    </recommendedName>
</protein>
<name>A0ABQ8HUC7_9ROSI</name>
<feature type="compositionally biased region" description="Basic residues" evidence="8">
    <location>
        <begin position="107"/>
        <end position="119"/>
    </location>
</feature>
<evidence type="ECO:0000313" key="10">
    <source>
        <dbReference type="Proteomes" id="UP000827721"/>
    </source>
</evidence>
<evidence type="ECO:0000256" key="5">
    <source>
        <dbReference type="ARBA" id="ARBA00022840"/>
    </source>
</evidence>
<keyword evidence="7" id="KW-0131">Cell cycle</keyword>
<keyword evidence="4" id="KW-0227">DNA damage</keyword>
<dbReference type="Gene3D" id="3.40.50.300">
    <property type="entry name" value="P-loop containing nucleotide triphosphate hydrolases"/>
    <property type="match status" value="1"/>
</dbReference>
<keyword evidence="5" id="KW-0067">ATP-binding</keyword>
<dbReference type="PANTHER" id="PTHR12172:SF1">
    <property type="entry name" value="P-LOOP CONTAINING NUCLEOSIDE TRIPHOSPHATE HYDROLASES SUPERFAMILY PROTEIN"/>
    <property type="match status" value="1"/>
</dbReference>
<feature type="region of interest" description="Disordered" evidence="8">
    <location>
        <begin position="21"/>
        <end position="79"/>
    </location>
</feature>
<accession>A0ABQ8HUC7</accession>
<evidence type="ECO:0000256" key="1">
    <source>
        <dbReference type="ARBA" id="ARBA00004123"/>
    </source>
</evidence>
<gene>
    <name evidence="9" type="ORF">JRO89_XS07G0174600</name>
</gene>
<evidence type="ECO:0000256" key="4">
    <source>
        <dbReference type="ARBA" id="ARBA00022763"/>
    </source>
</evidence>
<sequence>MEKLANKDELAAERRNMRRRLIQSTLFPHKSQEIETNGGDQKADKDCEVDGDNEDDQEYCCGSQGKKTRKRKGKTMTPEKTPKKAILYAITYFVLKEKSSKSTTPKKSLKNTTPKKHGKLSTNLIEGGDASPPIPNLRLEAKITAEENSRMFAGKQIHPFFSSWKVGKRNQEMTGVVSNCCLVGKKDKGITIGPIHVFERIQDEVVSIDWKNWTFCEKALKISSPEGKISSVFEGSAKSLKFDKFPCAPLLYDQSPQNVQSSDHYSKQEENLNKTSPTASAILVDDQEACCLLVNGSREDHQLEDDAFHSRHAGSIRKPVEDKSKHLQERMLSNYSSCGNQPEDTLWVEKYQPKNAMEVCGNTQSVKFMSEWLHLWHERDFRAIKDSSGSDKCSMQDNDHDYYGIDSDSENVNGDSLKNVLLVVGPVGVSFYSLKVLDMSGKSAAIHACANENGFKVLENNASDCRNGALVKQKFGEALESHCLSRSLGAVDSQSKNIVKSAQTLCSGEAAQEVDSAVIEVIHKADEETSHGVKETSGKFVYKERVVYDRAHIKPLILFEDVDIFFPEDRGFIAAVQQIAEKAKGPVILTSNSNDISLPDNLDRLEVSFTMPSSEDLLSHIYMICTAEKVEIQAHLIEQLIASYRGDIRKTIMHLQFCYFKRSHTGILDDDLFLRFRLTWSGEYVDDWVSYKRMPKMCGLLEFDPEIGHQILPEIIPWDFPSLLSELVEKEISNSLSLMEENSTLVDAVEWEGHKEMLNSEDMHNNETDTTESKKEAMLLRNYSVSTSNKFADPSDTKCELPDFPSTTVSEDGLFDDGLPIIAGKTSNELFLEDDSRFPSHYSNVQNCINRLNENLFHSVVDKFEEHSCRCSEITNDLHMDGTCKSIDVSCVPESSFVPETEIDYGVELSATMCSGFVAETVEVSVSNKFIHDHAPVLADNKSTFKLCKSSDILENFCDVIAESSHREEVEDSQNEHVEAISRGYQVMDECSRMEIKRRSKPMEKLKPCMTIDLVKELWRKLHGSNKDLKRYVASENSNVFQIVELAYGMCKLISEADLLLSKCHTLVLLQDFPEFSMFRCEESVAVSWCDEHLQMSSAIVQHGFCFYAKDISTIGLKMGSNAWADLTWEMINSSTNMMALGKLIGQNVESSGISNVGSGLELSTLKSEISLEREMKSCLFNTIKSLVPKKSYLALKGDAFHEYLSSLGCISRSEASRLSKCINKTKRRRARGSRHYLNTGALMLSPADISLLDQSNLYQKINPN</sequence>
<reference evidence="9 10" key="1">
    <citation type="submission" date="2021-02" db="EMBL/GenBank/DDBJ databases">
        <title>Plant Genome Project.</title>
        <authorList>
            <person name="Zhang R.-G."/>
        </authorList>
    </citation>
    <scope>NUCLEOTIDE SEQUENCE [LARGE SCALE GENOMIC DNA]</scope>
    <source>
        <tissue evidence="9">Leaves</tissue>
    </source>
</reference>
<evidence type="ECO:0000256" key="7">
    <source>
        <dbReference type="ARBA" id="ARBA00023306"/>
    </source>
</evidence>
<dbReference type="PANTHER" id="PTHR12172">
    <property type="entry name" value="CELL CYCLE CHECKPOINT PROTEIN RAD17"/>
    <property type="match status" value="1"/>
</dbReference>
<dbReference type="EMBL" id="JAFEMO010000007">
    <property type="protein sequence ID" value="KAH7567879.1"/>
    <property type="molecule type" value="Genomic_DNA"/>
</dbReference>
<evidence type="ECO:0000313" key="9">
    <source>
        <dbReference type="EMBL" id="KAH7567879.1"/>
    </source>
</evidence>